<feature type="region of interest" description="Disordered" evidence="6">
    <location>
        <begin position="156"/>
        <end position="190"/>
    </location>
</feature>
<dbReference type="Proteomes" id="UP001334248">
    <property type="component" value="Unassembled WGS sequence"/>
</dbReference>
<organism evidence="7 8">
    <name type="scientific">Knufia obscura</name>
    <dbReference type="NCBI Taxonomy" id="1635080"/>
    <lineage>
        <taxon>Eukaryota</taxon>
        <taxon>Fungi</taxon>
        <taxon>Dikarya</taxon>
        <taxon>Ascomycota</taxon>
        <taxon>Pezizomycotina</taxon>
        <taxon>Eurotiomycetes</taxon>
        <taxon>Chaetothyriomycetidae</taxon>
        <taxon>Chaetothyriales</taxon>
        <taxon>Trichomeriaceae</taxon>
        <taxon>Knufia</taxon>
    </lineage>
</organism>
<gene>
    <name evidence="7" type="ORF">PMZ80_000165</name>
</gene>
<accession>A0ABR0RZL6</accession>
<evidence type="ECO:0000256" key="4">
    <source>
        <dbReference type="ARBA" id="ARBA00023043"/>
    </source>
</evidence>
<evidence type="ECO:0000256" key="2">
    <source>
        <dbReference type="ARBA" id="ARBA00022553"/>
    </source>
</evidence>
<name>A0ABR0RZL6_9EURO</name>
<feature type="compositionally biased region" description="Basic residues" evidence="6">
    <location>
        <begin position="48"/>
        <end position="66"/>
    </location>
</feature>
<dbReference type="PANTHER" id="PTHR15263">
    <property type="entry name" value="I-KAPPA-B-LIKE PROTEIN IKBL"/>
    <property type="match status" value="1"/>
</dbReference>
<evidence type="ECO:0000256" key="1">
    <source>
        <dbReference type="ARBA" id="ARBA00004123"/>
    </source>
</evidence>
<feature type="compositionally biased region" description="Basic and acidic residues" evidence="6">
    <location>
        <begin position="67"/>
        <end position="79"/>
    </location>
</feature>
<evidence type="ECO:0000313" key="7">
    <source>
        <dbReference type="EMBL" id="KAK5946026.1"/>
    </source>
</evidence>
<comment type="subcellular location">
    <subcellularLocation>
        <location evidence="1">Nucleus</location>
    </subcellularLocation>
</comment>
<proteinExistence type="predicted"/>
<feature type="compositionally biased region" description="Basic and acidic residues" evidence="6">
    <location>
        <begin position="158"/>
        <end position="184"/>
    </location>
</feature>
<evidence type="ECO:0000256" key="5">
    <source>
        <dbReference type="ARBA" id="ARBA00023242"/>
    </source>
</evidence>
<dbReference type="RefSeq" id="XP_064734116.1">
    <property type="nucleotide sequence ID" value="XM_064868619.1"/>
</dbReference>
<reference evidence="7 8" key="1">
    <citation type="journal article" date="2023" name="Res Sq">
        <title>Genomic and morphological characterization of Knufia obscura isolated from the Mars 2020 spacecraft assembly facility.</title>
        <authorList>
            <person name="Chander A.M."/>
            <person name="Teixeira M.M."/>
            <person name="Singh N.K."/>
            <person name="Williams M.P."/>
            <person name="Parker C.W."/>
            <person name="Leo P."/>
            <person name="Stajich J.E."/>
            <person name="Torok T."/>
            <person name="Tighe S."/>
            <person name="Mason C.E."/>
            <person name="Venkateswaran K."/>
        </authorList>
    </citation>
    <scope>NUCLEOTIDE SEQUENCE [LARGE SCALE GENOMIC DNA]</scope>
    <source>
        <strain evidence="7 8">CCFEE 5817</strain>
    </source>
</reference>
<feature type="compositionally biased region" description="Basic and acidic residues" evidence="6">
    <location>
        <begin position="9"/>
        <end position="19"/>
    </location>
</feature>
<keyword evidence="8" id="KW-1185">Reference proteome</keyword>
<sequence length="343" mass="40662">MPVTASDESSARAAEDEHAATSAFRFKRKHDSVQVEEESSTGRSNERRSHRRHHRRHHHRKHKRRRLSDERSPSPEHGHTTSSLPPDAAFRESLFDALGDDEGAAFWQGVYGQPIHNYSRAYEDADTGELETMDDEQYAQYVRRKMWEKSAEGLQAAREARKRERKEEENRRREQRSEKRKPQERSQTPNDFVFDFEIEASLRRGQDRKDKKRWQTIWQEYLQRWKELQQIYETRKGSSADDGEQIFLRNKIAWPVESGKRKDVDPDTVEAFFRRVCDVQQIDEHDNATAMTTTIKAERVKWHPDKIQQRFGFMQIDQGTMEGVTAVFQVLDRMWTKLRTSKQ</sequence>
<feature type="region of interest" description="Disordered" evidence="6">
    <location>
        <begin position="1"/>
        <end position="91"/>
    </location>
</feature>
<dbReference type="GeneID" id="89993614"/>
<comment type="caution">
    <text evidence="7">The sequence shown here is derived from an EMBL/GenBank/DDBJ whole genome shotgun (WGS) entry which is preliminary data.</text>
</comment>
<keyword evidence="2" id="KW-0597">Phosphoprotein</keyword>
<keyword evidence="5" id="KW-0539">Nucleus</keyword>
<evidence type="ECO:0000256" key="3">
    <source>
        <dbReference type="ARBA" id="ARBA00022737"/>
    </source>
</evidence>
<dbReference type="EMBL" id="JAVHJV010000001">
    <property type="protein sequence ID" value="KAK5946026.1"/>
    <property type="molecule type" value="Genomic_DNA"/>
</dbReference>
<keyword evidence="4" id="KW-0040">ANK repeat</keyword>
<dbReference type="InterPro" id="IPR038753">
    <property type="entry name" value="NFKBIL1"/>
</dbReference>
<protein>
    <submittedName>
        <fullName evidence="7">Uncharacterized protein</fullName>
    </submittedName>
</protein>
<evidence type="ECO:0000256" key="6">
    <source>
        <dbReference type="SAM" id="MobiDB-lite"/>
    </source>
</evidence>
<dbReference type="PANTHER" id="PTHR15263:SF1">
    <property type="entry name" value="NF-KAPPA-B INHIBITOR-LIKE PROTEIN 1"/>
    <property type="match status" value="1"/>
</dbReference>
<evidence type="ECO:0000313" key="8">
    <source>
        <dbReference type="Proteomes" id="UP001334248"/>
    </source>
</evidence>
<keyword evidence="3" id="KW-0677">Repeat</keyword>